<comment type="caution">
    <text evidence="1">The sequence shown here is derived from an EMBL/GenBank/DDBJ whole genome shotgun (WGS) entry which is preliminary data.</text>
</comment>
<gene>
    <name evidence="1" type="ORF">RSO01_24610</name>
</gene>
<reference evidence="1 2" key="1">
    <citation type="submission" date="2019-07" db="EMBL/GenBank/DDBJ databases">
        <title>Whole genome shotgun sequence of Reyranella soli NBRC 108950.</title>
        <authorList>
            <person name="Hosoyama A."/>
            <person name="Uohara A."/>
            <person name="Ohji S."/>
            <person name="Ichikawa N."/>
        </authorList>
    </citation>
    <scope>NUCLEOTIDE SEQUENCE [LARGE SCALE GENOMIC DNA]</scope>
    <source>
        <strain evidence="1 2">NBRC 108950</strain>
    </source>
</reference>
<dbReference type="AlphaFoldDB" id="A0A512N8I7"/>
<keyword evidence="2" id="KW-1185">Reference proteome</keyword>
<evidence type="ECO:0000313" key="1">
    <source>
        <dbReference type="EMBL" id="GEP55295.1"/>
    </source>
</evidence>
<protein>
    <submittedName>
        <fullName evidence="1">Uncharacterized protein</fullName>
    </submittedName>
</protein>
<evidence type="ECO:0000313" key="2">
    <source>
        <dbReference type="Proteomes" id="UP000321058"/>
    </source>
</evidence>
<sequence>MAARLVKAMAYAWGHLRIQPRTTRTSATTMRATRNVIGFASREMRDDWGAGCFPLPSNPTRGKARIRRLGCAAHYIAGGMLAAIPRRRLEQKMTTLPPGA</sequence>
<accession>A0A512N8I7</accession>
<name>A0A512N8I7_9HYPH</name>
<organism evidence="1 2">
    <name type="scientific">Reyranella soli</name>
    <dbReference type="NCBI Taxonomy" id="1230389"/>
    <lineage>
        <taxon>Bacteria</taxon>
        <taxon>Pseudomonadati</taxon>
        <taxon>Pseudomonadota</taxon>
        <taxon>Alphaproteobacteria</taxon>
        <taxon>Hyphomicrobiales</taxon>
        <taxon>Reyranellaceae</taxon>
        <taxon>Reyranella</taxon>
    </lineage>
</organism>
<dbReference type="Proteomes" id="UP000321058">
    <property type="component" value="Unassembled WGS sequence"/>
</dbReference>
<proteinExistence type="predicted"/>
<dbReference type="EMBL" id="BKAJ01000037">
    <property type="protein sequence ID" value="GEP55295.1"/>
    <property type="molecule type" value="Genomic_DNA"/>
</dbReference>